<feature type="repeat" description="TPR" evidence="3">
    <location>
        <begin position="507"/>
        <end position="540"/>
    </location>
</feature>
<feature type="transmembrane region" description="Helical" evidence="4">
    <location>
        <begin position="208"/>
        <end position="224"/>
    </location>
</feature>
<keyword evidence="4" id="KW-0472">Membrane</keyword>
<evidence type="ECO:0000256" key="1">
    <source>
        <dbReference type="ARBA" id="ARBA00022737"/>
    </source>
</evidence>
<keyword evidence="6" id="KW-1185">Reference proteome</keyword>
<evidence type="ECO:0000256" key="3">
    <source>
        <dbReference type="PROSITE-ProRule" id="PRU00339"/>
    </source>
</evidence>
<comment type="caution">
    <text evidence="5">The sequence shown here is derived from an EMBL/GenBank/DDBJ whole genome shotgun (WGS) entry which is preliminary data.</text>
</comment>
<keyword evidence="4" id="KW-0812">Transmembrane</keyword>
<dbReference type="InterPro" id="IPR011990">
    <property type="entry name" value="TPR-like_helical_dom_sf"/>
</dbReference>
<organism evidence="5 6">
    <name type="scientific">Candidatus Magnetobacterium bavaricum</name>
    <dbReference type="NCBI Taxonomy" id="29290"/>
    <lineage>
        <taxon>Bacteria</taxon>
        <taxon>Pseudomonadati</taxon>
        <taxon>Nitrospirota</taxon>
        <taxon>Thermodesulfovibrionia</taxon>
        <taxon>Thermodesulfovibrionales</taxon>
        <taxon>Candidatus Magnetobacteriaceae</taxon>
        <taxon>Candidatus Magnetobacterium</taxon>
    </lineage>
</organism>
<evidence type="ECO:0000256" key="2">
    <source>
        <dbReference type="ARBA" id="ARBA00022803"/>
    </source>
</evidence>
<proteinExistence type="predicted"/>
<feature type="transmembrane region" description="Helical" evidence="4">
    <location>
        <begin position="74"/>
        <end position="92"/>
    </location>
</feature>
<dbReference type="PROSITE" id="PS50005">
    <property type="entry name" value="TPR"/>
    <property type="match status" value="3"/>
</dbReference>
<dbReference type="InterPro" id="IPR019734">
    <property type="entry name" value="TPR_rpt"/>
</dbReference>
<keyword evidence="1" id="KW-0677">Repeat</keyword>
<protein>
    <submittedName>
        <fullName evidence="5">Tetratricopeptide TPR_2 repeat protein</fullName>
    </submittedName>
</protein>
<evidence type="ECO:0000256" key="4">
    <source>
        <dbReference type="SAM" id="Phobius"/>
    </source>
</evidence>
<dbReference type="Gene3D" id="1.25.40.10">
    <property type="entry name" value="Tetratricopeptide repeat domain"/>
    <property type="match status" value="2"/>
</dbReference>
<dbReference type="PANTHER" id="PTHR44227:SF3">
    <property type="entry name" value="PROTEIN O-MANNOSYL-TRANSFERASE TMTC4"/>
    <property type="match status" value="1"/>
</dbReference>
<sequence length="581" mass="66247">MTLVVHHRVGFNDFINYDDPQYVRDNPIVNIGLTPEGVLWAFKSTFMSNWHPLTWISHMTDVSVFRLNPGGHHLTSLIIHMINVALVFYVLYRMTGMMWQGAFVAALFAIHPLTVESVAWVAERKNVLSTMFWLLTMLAYNSYASPPPSPNPAYHDRWLKTGRYMLVMLLLALSLMSKPMAVTLPFVLLLMDVWPLRRYNYLKIVEKIPLFVLSGISAMITYNIQRSAHGLMSLETLPFTRRVLTALVSYVQYLYMMINPTKLAIFYPYPYNMPPYKVVAAFVIVLTISVFAILTARKRPYLIVGWLWYTGTLVPVIKLVHTGREAVADRYTYVPLIGIYIIMAWGIADLMQKSRFRKQVLATAASVLIVLYCTLTWIYIGHWKNSLSIFRHAIDVVENNYKAYNNYGNDLIVNDYGRLDEAIGYFAKGLQLKSDDAELHMSMGHALTSQGKFEEAMEHYARSGPLMSPDDRALVHKRFGLIYLKRENYQYAVMHLNKYLESYPGDVDVINTIGIALMHLDRVDEAIGVFTSALSFFPQGVALHKNLGDALMRAGRFQEAQRHLTQAQHLSNTGGKGGISQ</sequence>
<dbReference type="SUPFAM" id="SSF81901">
    <property type="entry name" value="HCP-like"/>
    <property type="match status" value="1"/>
</dbReference>
<dbReference type="InterPro" id="IPR052346">
    <property type="entry name" value="O-mannosyl-transferase_TMTC"/>
</dbReference>
<evidence type="ECO:0000313" key="6">
    <source>
        <dbReference type="Proteomes" id="UP000033423"/>
    </source>
</evidence>
<reference evidence="5 6" key="1">
    <citation type="submission" date="2015-02" db="EMBL/GenBank/DDBJ databases">
        <title>Single-cell genomics of uncultivated deep-branching MTB reveals a conserved set of magnetosome genes.</title>
        <authorList>
            <person name="Kolinko S."/>
            <person name="Richter M."/>
            <person name="Glockner F.O."/>
            <person name="Brachmann A."/>
            <person name="Schuler D."/>
        </authorList>
    </citation>
    <scope>NUCLEOTIDE SEQUENCE [LARGE SCALE GENOMIC DNA]</scope>
    <source>
        <strain evidence="5">TM-1</strain>
    </source>
</reference>
<dbReference type="PANTHER" id="PTHR44227">
    <property type="match status" value="1"/>
</dbReference>
<accession>A0A0F3GLH0</accession>
<dbReference type="EMBL" id="LACI01002186">
    <property type="protein sequence ID" value="KJU82746.1"/>
    <property type="molecule type" value="Genomic_DNA"/>
</dbReference>
<feature type="repeat" description="TPR" evidence="3">
    <location>
        <begin position="437"/>
        <end position="470"/>
    </location>
</feature>
<feature type="repeat" description="TPR" evidence="3">
    <location>
        <begin position="473"/>
        <end position="506"/>
    </location>
</feature>
<gene>
    <name evidence="5" type="ORF">MBAV_005056</name>
</gene>
<feature type="transmembrane region" description="Helical" evidence="4">
    <location>
        <begin position="275"/>
        <end position="294"/>
    </location>
</feature>
<feature type="transmembrane region" description="Helical" evidence="4">
    <location>
        <begin position="332"/>
        <end position="348"/>
    </location>
</feature>
<dbReference type="AlphaFoldDB" id="A0A0F3GLH0"/>
<feature type="transmembrane region" description="Helical" evidence="4">
    <location>
        <begin position="301"/>
        <end position="320"/>
    </location>
</feature>
<dbReference type="Proteomes" id="UP000033423">
    <property type="component" value="Unassembled WGS sequence"/>
</dbReference>
<name>A0A0F3GLH0_9BACT</name>
<keyword evidence="4" id="KW-1133">Transmembrane helix</keyword>
<keyword evidence="2 3" id="KW-0802">TPR repeat</keyword>
<feature type="transmembrane region" description="Helical" evidence="4">
    <location>
        <begin position="164"/>
        <end position="188"/>
    </location>
</feature>
<feature type="transmembrane region" description="Helical" evidence="4">
    <location>
        <begin position="360"/>
        <end position="380"/>
    </location>
</feature>
<evidence type="ECO:0000313" key="5">
    <source>
        <dbReference type="EMBL" id="KJU82746.1"/>
    </source>
</evidence>
<dbReference type="SMART" id="SM00028">
    <property type="entry name" value="TPR"/>
    <property type="match status" value="5"/>
</dbReference>